<protein>
    <recommendedName>
        <fullName evidence="3">IDEAL domain-containing protein</fullName>
    </recommendedName>
</protein>
<evidence type="ECO:0008006" key="3">
    <source>
        <dbReference type="Google" id="ProtNLM"/>
    </source>
</evidence>
<dbReference type="EMBL" id="FMZA01000001">
    <property type="protein sequence ID" value="SDB96972.1"/>
    <property type="molecule type" value="Genomic_DNA"/>
</dbReference>
<accession>A0A1G6HRW4</accession>
<dbReference type="OrthoDB" id="2427704at2"/>
<keyword evidence="2" id="KW-1185">Reference proteome</keyword>
<sequence>MHQPLDRCRKCGILLKRDHPADCCDRCRPDVDHGHQEGTEKETPSGTHFSEGEWVSIHSWSSDKEEMLGWVVESDAAVIRVNAYDPRKRISHGLQRITPHRLKRIGIRLNQEDRRELRRLMMDLALLTKDKEWWEELLREEDAG</sequence>
<gene>
    <name evidence="1" type="ORF">SAMN04488112_101200</name>
</gene>
<proteinExistence type="predicted"/>
<evidence type="ECO:0000313" key="2">
    <source>
        <dbReference type="Proteomes" id="UP000199387"/>
    </source>
</evidence>
<dbReference type="AlphaFoldDB" id="A0A1G6HRW4"/>
<reference evidence="1 2" key="1">
    <citation type="submission" date="2016-10" db="EMBL/GenBank/DDBJ databases">
        <authorList>
            <person name="de Groot N.N."/>
        </authorList>
    </citation>
    <scope>NUCLEOTIDE SEQUENCE [LARGE SCALE GENOMIC DNA]</scope>
    <source>
        <strain evidence="1 2">DSM 45514</strain>
    </source>
</reference>
<dbReference type="Proteomes" id="UP000199387">
    <property type="component" value="Unassembled WGS sequence"/>
</dbReference>
<evidence type="ECO:0000313" key="1">
    <source>
        <dbReference type="EMBL" id="SDB96972.1"/>
    </source>
</evidence>
<organism evidence="1 2">
    <name type="scientific">Melghirimyces thermohalophilus</name>
    <dbReference type="NCBI Taxonomy" id="1236220"/>
    <lineage>
        <taxon>Bacteria</taxon>
        <taxon>Bacillati</taxon>
        <taxon>Bacillota</taxon>
        <taxon>Bacilli</taxon>
        <taxon>Bacillales</taxon>
        <taxon>Thermoactinomycetaceae</taxon>
        <taxon>Melghirimyces</taxon>
    </lineage>
</organism>
<name>A0A1G6HRW4_9BACL</name>
<dbReference type="RefSeq" id="WP_091565604.1">
    <property type="nucleotide sequence ID" value="NZ_FMZA01000001.1"/>
</dbReference>